<name>A0A381ZC91_9ZZZZ</name>
<dbReference type="Pfam" id="PF00366">
    <property type="entry name" value="Ribosomal_S17"/>
    <property type="match status" value="1"/>
</dbReference>
<dbReference type="Gene3D" id="2.40.50.140">
    <property type="entry name" value="Nucleic acid-binding proteins"/>
    <property type="match status" value="1"/>
</dbReference>
<comment type="similarity">
    <text evidence="1">Belongs to the universal ribosomal protein uS17 family.</text>
</comment>
<dbReference type="GO" id="GO:0006412">
    <property type="term" value="P:translation"/>
    <property type="evidence" value="ECO:0007669"/>
    <property type="project" value="InterPro"/>
</dbReference>
<reference evidence="4" key="1">
    <citation type="submission" date="2018-05" db="EMBL/GenBank/DDBJ databases">
        <authorList>
            <person name="Lanie J.A."/>
            <person name="Ng W.-L."/>
            <person name="Kazmierczak K.M."/>
            <person name="Andrzejewski T.M."/>
            <person name="Davidsen T.M."/>
            <person name="Wayne K.J."/>
            <person name="Tettelin H."/>
            <person name="Glass J.I."/>
            <person name="Rusch D."/>
            <person name="Podicherti R."/>
            <person name="Tsui H.-C.T."/>
            <person name="Winkler M.E."/>
        </authorList>
    </citation>
    <scope>NUCLEOTIDE SEQUENCE</scope>
</reference>
<dbReference type="CDD" id="cd00364">
    <property type="entry name" value="Ribosomal_uS17"/>
    <property type="match status" value="1"/>
</dbReference>
<dbReference type="AlphaFoldDB" id="A0A381ZC91"/>
<feature type="non-terminal residue" evidence="4">
    <location>
        <position position="1"/>
    </location>
</feature>
<dbReference type="InterPro" id="IPR012340">
    <property type="entry name" value="NA-bd_OB-fold"/>
</dbReference>
<gene>
    <name evidence="4" type="ORF">METZ01_LOCUS139326</name>
</gene>
<dbReference type="PRINTS" id="PR00973">
    <property type="entry name" value="RIBOSOMALS17"/>
</dbReference>
<dbReference type="NCBIfam" id="NF004123">
    <property type="entry name" value="PRK05610.1"/>
    <property type="match status" value="1"/>
</dbReference>
<dbReference type="InterPro" id="IPR000266">
    <property type="entry name" value="Ribosomal_uS17"/>
</dbReference>
<accession>A0A381ZC91</accession>
<protein>
    <recommendedName>
        <fullName evidence="5">30S ribosomal protein S17</fullName>
    </recommendedName>
</protein>
<dbReference type="GO" id="GO:0022627">
    <property type="term" value="C:cytosolic small ribosomal subunit"/>
    <property type="evidence" value="ECO:0007669"/>
    <property type="project" value="TreeGrafter"/>
</dbReference>
<dbReference type="EMBL" id="UINC01020638">
    <property type="protein sequence ID" value="SVA86472.1"/>
    <property type="molecule type" value="Genomic_DNA"/>
</dbReference>
<dbReference type="PANTHER" id="PTHR10744">
    <property type="entry name" value="40S RIBOSOMAL PROTEIN S11 FAMILY MEMBER"/>
    <property type="match status" value="1"/>
</dbReference>
<keyword evidence="2" id="KW-0689">Ribosomal protein</keyword>
<evidence type="ECO:0000256" key="2">
    <source>
        <dbReference type="ARBA" id="ARBA00022980"/>
    </source>
</evidence>
<proteinExistence type="inferred from homology"/>
<evidence type="ECO:0000256" key="1">
    <source>
        <dbReference type="ARBA" id="ARBA00010254"/>
    </source>
</evidence>
<evidence type="ECO:0000313" key="4">
    <source>
        <dbReference type="EMBL" id="SVA86472.1"/>
    </source>
</evidence>
<sequence length="75" mass="8682">VISDKMDKTVNVMVTRVIPHPVYKKRVKRYKKYLAHVKSVSPKSGDIVKITSARPISKHKRWQVSEIIREAVVLD</sequence>
<evidence type="ECO:0008006" key="5">
    <source>
        <dbReference type="Google" id="ProtNLM"/>
    </source>
</evidence>
<organism evidence="4">
    <name type="scientific">marine metagenome</name>
    <dbReference type="NCBI Taxonomy" id="408172"/>
    <lineage>
        <taxon>unclassified sequences</taxon>
        <taxon>metagenomes</taxon>
        <taxon>ecological metagenomes</taxon>
    </lineage>
</organism>
<evidence type="ECO:0000256" key="3">
    <source>
        <dbReference type="ARBA" id="ARBA00023274"/>
    </source>
</evidence>
<dbReference type="GO" id="GO:0003735">
    <property type="term" value="F:structural constituent of ribosome"/>
    <property type="evidence" value="ECO:0007669"/>
    <property type="project" value="InterPro"/>
</dbReference>
<dbReference type="SUPFAM" id="SSF50249">
    <property type="entry name" value="Nucleic acid-binding proteins"/>
    <property type="match status" value="1"/>
</dbReference>
<dbReference type="PANTHER" id="PTHR10744:SF1">
    <property type="entry name" value="SMALL RIBOSOMAL SUBUNIT PROTEIN US17M"/>
    <property type="match status" value="1"/>
</dbReference>
<keyword evidence="3" id="KW-0687">Ribonucleoprotein</keyword>